<organism evidence="2 3">
    <name type="scientific">Xenopus laevis</name>
    <name type="common">African clawed frog</name>
    <dbReference type="NCBI Taxonomy" id="8355"/>
    <lineage>
        <taxon>Eukaryota</taxon>
        <taxon>Metazoa</taxon>
        <taxon>Chordata</taxon>
        <taxon>Craniata</taxon>
        <taxon>Vertebrata</taxon>
        <taxon>Euteleostomi</taxon>
        <taxon>Amphibia</taxon>
        <taxon>Batrachia</taxon>
        <taxon>Anura</taxon>
        <taxon>Pipoidea</taxon>
        <taxon>Pipidae</taxon>
        <taxon>Xenopodinae</taxon>
        <taxon>Xenopus</taxon>
        <taxon>Xenopus</taxon>
    </lineage>
</organism>
<proteinExistence type="predicted"/>
<keyword evidence="1" id="KW-1133">Transmembrane helix</keyword>
<gene>
    <name evidence="2" type="ORF">XELAEV_18026001mg</name>
</gene>
<dbReference type="EMBL" id="CM004473">
    <property type="protein sequence ID" value="OCT83459.1"/>
    <property type="molecule type" value="Genomic_DNA"/>
</dbReference>
<evidence type="ECO:0000256" key="1">
    <source>
        <dbReference type="SAM" id="Phobius"/>
    </source>
</evidence>
<dbReference type="Proteomes" id="UP000694892">
    <property type="component" value="Chromosome 4S"/>
</dbReference>
<dbReference type="AlphaFoldDB" id="A0A974D0M3"/>
<evidence type="ECO:0000313" key="2">
    <source>
        <dbReference type="EMBL" id="OCT83459.1"/>
    </source>
</evidence>
<protein>
    <submittedName>
        <fullName evidence="2">Uncharacterized protein</fullName>
    </submittedName>
</protein>
<feature type="transmembrane region" description="Helical" evidence="1">
    <location>
        <begin position="98"/>
        <end position="117"/>
    </location>
</feature>
<keyword evidence="1" id="KW-0812">Transmembrane</keyword>
<keyword evidence="1" id="KW-0472">Membrane</keyword>
<reference evidence="3" key="1">
    <citation type="journal article" date="2016" name="Nature">
        <title>Genome evolution in the allotetraploid frog Xenopus laevis.</title>
        <authorList>
            <person name="Session A.M."/>
            <person name="Uno Y."/>
            <person name="Kwon T."/>
            <person name="Chapman J.A."/>
            <person name="Toyoda A."/>
            <person name="Takahashi S."/>
            <person name="Fukui A."/>
            <person name="Hikosaka A."/>
            <person name="Suzuki A."/>
            <person name="Kondo M."/>
            <person name="van Heeringen S.J."/>
            <person name="Quigley I."/>
            <person name="Heinz S."/>
            <person name="Ogino H."/>
            <person name="Ochi H."/>
            <person name="Hellsten U."/>
            <person name="Lyons J.B."/>
            <person name="Simakov O."/>
            <person name="Putnam N."/>
            <person name="Stites J."/>
            <person name="Kuroki Y."/>
            <person name="Tanaka T."/>
            <person name="Michiue T."/>
            <person name="Watanabe M."/>
            <person name="Bogdanovic O."/>
            <person name="Lister R."/>
            <person name="Georgiou G."/>
            <person name="Paranjpe S.S."/>
            <person name="van Kruijsbergen I."/>
            <person name="Shu S."/>
            <person name="Carlson J."/>
            <person name="Kinoshita T."/>
            <person name="Ohta Y."/>
            <person name="Mawaribuchi S."/>
            <person name="Jenkins J."/>
            <person name="Grimwood J."/>
            <person name="Schmutz J."/>
            <person name="Mitros T."/>
            <person name="Mozaffari S.V."/>
            <person name="Suzuki Y."/>
            <person name="Haramoto Y."/>
            <person name="Yamamoto T.S."/>
            <person name="Takagi C."/>
            <person name="Heald R."/>
            <person name="Miller K."/>
            <person name="Haudenschild C."/>
            <person name="Kitzman J."/>
            <person name="Nakayama T."/>
            <person name="Izutsu Y."/>
            <person name="Robert J."/>
            <person name="Fortriede J."/>
            <person name="Burns K."/>
            <person name="Lotay V."/>
            <person name="Karimi K."/>
            <person name="Yasuoka Y."/>
            <person name="Dichmann D.S."/>
            <person name="Flajnik M.F."/>
            <person name="Houston D.W."/>
            <person name="Shendure J."/>
            <person name="DuPasquier L."/>
            <person name="Vize P.D."/>
            <person name="Zorn A.M."/>
            <person name="Ito M."/>
            <person name="Marcotte E.M."/>
            <person name="Wallingford J.B."/>
            <person name="Ito Y."/>
            <person name="Asashima M."/>
            <person name="Ueno N."/>
            <person name="Matsuda Y."/>
            <person name="Veenstra G.J."/>
            <person name="Fujiyama A."/>
            <person name="Harland R.M."/>
            <person name="Taira M."/>
            <person name="Rokhsar D.S."/>
        </authorList>
    </citation>
    <scope>NUCLEOTIDE SEQUENCE [LARGE SCALE GENOMIC DNA]</scope>
    <source>
        <strain evidence="3">J</strain>
    </source>
</reference>
<evidence type="ECO:0000313" key="3">
    <source>
        <dbReference type="Proteomes" id="UP000694892"/>
    </source>
</evidence>
<sequence length="119" mass="14303">MHYYWKQECQPFSCPNELCKKTRNIQREYGRTFKVTKCQILWQLFYNFLILPLKKMYSVFFECRMHIHLSLSQKSNSHSFEPHCPREKKSDRLKTRPVSTLEGALLFIILCVIQFTACC</sequence>
<name>A0A974D0M3_XENLA</name>
<accession>A0A974D0M3</accession>